<dbReference type="HOGENOM" id="CLU_3074138_0_0_1"/>
<dbReference type="AlphaFoldDB" id="A0A067MRP4"/>
<dbReference type="InParanoid" id="A0A067MRP4"/>
<keyword evidence="3" id="KW-1185">Reference proteome</keyword>
<reference evidence="3" key="1">
    <citation type="journal article" date="2014" name="Proc. Natl. Acad. Sci. U.S.A.">
        <title>Extensive sampling of basidiomycete genomes demonstrates inadequacy of the white-rot/brown-rot paradigm for wood decay fungi.</title>
        <authorList>
            <person name="Riley R."/>
            <person name="Salamov A.A."/>
            <person name="Brown D.W."/>
            <person name="Nagy L.G."/>
            <person name="Floudas D."/>
            <person name="Held B.W."/>
            <person name="Levasseur A."/>
            <person name="Lombard V."/>
            <person name="Morin E."/>
            <person name="Otillar R."/>
            <person name="Lindquist E.A."/>
            <person name="Sun H."/>
            <person name="LaButti K.M."/>
            <person name="Schmutz J."/>
            <person name="Jabbour D."/>
            <person name="Luo H."/>
            <person name="Baker S.E."/>
            <person name="Pisabarro A.G."/>
            <person name="Walton J.D."/>
            <person name="Blanchette R.A."/>
            <person name="Henrissat B."/>
            <person name="Martin F."/>
            <person name="Cullen D."/>
            <person name="Hibbett D.S."/>
            <person name="Grigoriev I.V."/>
        </authorList>
    </citation>
    <scope>NUCLEOTIDE SEQUENCE [LARGE SCALE GENOMIC DNA]</scope>
    <source>
        <strain evidence="3">FD-172 SS1</strain>
    </source>
</reference>
<protein>
    <submittedName>
        <fullName evidence="2">Uncharacterized protein</fullName>
    </submittedName>
</protein>
<feature type="compositionally biased region" description="Polar residues" evidence="1">
    <location>
        <begin position="38"/>
        <end position="53"/>
    </location>
</feature>
<organism evidence="2 3">
    <name type="scientific">Botryobasidium botryosum (strain FD-172 SS1)</name>
    <dbReference type="NCBI Taxonomy" id="930990"/>
    <lineage>
        <taxon>Eukaryota</taxon>
        <taxon>Fungi</taxon>
        <taxon>Dikarya</taxon>
        <taxon>Basidiomycota</taxon>
        <taxon>Agaricomycotina</taxon>
        <taxon>Agaricomycetes</taxon>
        <taxon>Cantharellales</taxon>
        <taxon>Botryobasidiaceae</taxon>
        <taxon>Botryobasidium</taxon>
    </lineage>
</organism>
<gene>
    <name evidence="2" type="ORF">BOTBODRAFT_28807</name>
</gene>
<name>A0A067MRP4_BOTB1</name>
<sequence>MLQPTIAHRITQPLKGSRPGHTAARRQQTRVGSVWPHPSSTQRQPGQQRSTPR</sequence>
<evidence type="ECO:0000313" key="2">
    <source>
        <dbReference type="EMBL" id="KDQ18403.1"/>
    </source>
</evidence>
<evidence type="ECO:0000256" key="1">
    <source>
        <dbReference type="SAM" id="MobiDB-lite"/>
    </source>
</evidence>
<dbReference type="Proteomes" id="UP000027195">
    <property type="component" value="Unassembled WGS sequence"/>
</dbReference>
<feature type="non-terminal residue" evidence="2">
    <location>
        <position position="53"/>
    </location>
</feature>
<dbReference type="EMBL" id="KL198021">
    <property type="protein sequence ID" value="KDQ18403.1"/>
    <property type="molecule type" value="Genomic_DNA"/>
</dbReference>
<accession>A0A067MRP4</accession>
<proteinExistence type="predicted"/>
<feature type="region of interest" description="Disordered" evidence="1">
    <location>
        <begin position="1"/>
        <end position="53"/>
    </location>
</feature>
<evidence type="ECO:0000313" key="3">
    <source>
        <dbReference type="Proteomes" id="UP000027195"/>
    </source>
</evidence>